<gene>
    <name evidence="2" type="ORF">GCM10009665_16110</name>
</gene>
<sequence>MEPMEPVRIGVVGVGNNISALLQGVQVYRNLEAAHGRDAEGLPGVTRCDIGGVRVTDVRISAAFDVAAQKVGLPLTEAVFAAPNNYPRIVEVLESQPVKVSPGARFDGVPEHLAALVPVDAHADRGIEGVVEELLDTRTEVLLYSLPTGSPQAARFYAECALRAGVALVNCTPDPLATDPAIAARFTAAGVPLVGDDLASHLGSSVVHRTLLQLVADRGLDVDRSYQVNLGGNADFKNLLVRGEAKRTSKHNALGDTSSDRVCVVPSGGYVPVLGDQKVGYVFVEALGWGGMPATLEVKLTVQDSSNAAGVIIDLVRLAALARRAGVGGPVHGAASLLKSPPPGDTDRSPDAFDRAAAELARRITGTPLPGEATAVGEAAVLGGSLG</sequence>
<evidence type="ECO:0000313" key="3">
    <source>
        <dbReference type="Proteomes" id="UP001500037"/>
    </source>
</evidence>
<dbReference type="InterPro" id="IPR052199">
    <property type="entry name" value="MIPS"/>
</dbReference>
<dbReference type="Gene3D" id="3.30.360.10">
    <property type="entry name" value="Dihydrodipicolinate Reductase, domain 2"/>
    <property type="match status" value="1"/>
</dbReference>
<reference evidence="3" key="1">
    <citation type="journal article" date="2019" name="Int. J. Syst. Evol. Microbiol.">
        <title>The Global Catalogue of Microorganisms (GCM) 10K type strain sequencing project: providing services to taxonomists for standard genome sequencing and annotation.</title>
        <authorList>
            <consortium name="The Broad Institute Genomics Platform"/>
            <consortium name="The Broad Institute Genome Sequencing Center for Infectious Disease"/>
            <person name="Wu L."/>
            <person name="Ma J."/>
        </authorList>
    </citation>
    <scope>NUCLEOTIDE SEQUENCE [LARGE SCALE GENOMIC DNA]</scope>
    <source>
        <strain evidence="3">JCM 13004</strain>
    </source>
</reference>
<protein>
    <submittedName>
        <fullName evidence="2">Myo-inositol-1-phosphate synthase</fullName>
    </submittedName>
</protein>
<dbReference type="SUPFAM" id="SSF55347">
    <property type="entry name" value="Glyceraldehyde-3-phosphate dehydrogenase-like, C-terminal domain"/>
    <property type="match status" value="1"/>
</dbReference>
<name>A0ABP4GJW5_9ACTN</name>
<dbReference type="EMBL" id="BAAALF010000017">
    <property type="protein sequence ID" value="GAA1226320.1"/>
    <property type="molecule type" value="Genomic_DNA"/>
</dbReference>
<evidence type="ECO:0000313" key="2">
    <source>
        <dbReference type="EMBL" id="GAA1226320.1"/>
    </source>
</evidence>
<proteinExistence type="predicted"/>
<accession>A0ABP4GJW5</accession>
<dbReference type="Proteomes" id="UP001500037">
    <property type="component" value="Unassembled WGS sequence"/>
</dbReference>
<comment type="caution">
    <text evidence="2">The sequence shown here is derived from an EMBL/GenBank/DDBJ whole genome shotgun (WGS) entry which is preliminary data.</text>
</comment>
<keyword evidence="3" id="KW-1185">Reference proteome</keyword>
<dbReference type="PANTHER" id="PTHR43125:SF1">
    <property type="entry name" value="INOSITOL-3-PHOSPHATE SYNTHASE"/>
    <property type="match status" value="1"/>
</dbReference>
<dbReference type="Gene3D" id="3.40.50.720">
    <property type="entry name" value="NAD(P)-binding Rossmann-like Domain"/>
    <property type="match status" value="1"/>
</dbReference>
<dbReference type="InterPro" id="IPR013021">
    <property type="entry name" value="Myo-inos-1-P_Synthase_GAPDH"/>
</dbReference>
<dbReference type="SUPFAM" id="SSF51735">
    <property type="entry name" value="NAD(P)-binding Rossmann-fold domains"/>
    <property type="match status" value="1"/>
</dbReference>
<evidence type="ECO:0000259" key="1">
    <source>
        <dbReference type="Pfam" id="PF01658"/>
    </source>
</evidence>
<dbReference type="InterPro" id="IPR036291">
    <property type="entry name" value="NAD(P)-bd_dom_sf"/>
</dbReference>
<dbReference type="PANTHER" id="PTHR43125">
    <property type="entry name" value="INOSITOL-3-PHOSPHATE SYNTHASE"/>
    <property type="match status" value="1"/>
</dbReference>
<organism evidence="2 3">
    <name type="scientific">Kitasatospora nipponensis</name>
    <dbReference type="NCBI Taxonomy" id="258049"/>
    <lineage>
        <taxon>Bacteria</taxon>
        <taxon>Bacillati</taxon>
        <taxon>Actinomycetota</taxon>
        <taxon>Actinomycetes</taxon>
        <taxon>Kitasatosporales</taxon>
        <taxon>Streptomycetaceae</taxon>
        <taxon>Kitasatospora</taxon>
    </lineage>
</organism>
<dbReference type="Pfam" id="PF01658">
    <property type="entry name" value="Inos-1-P_synth"/>
    <property type="match status" value="1"/>
</dbReference>
<feature type="domain" description="Myo-inositol-1-phosphate synthase GAPDH-like" evidence="1">
    <location>
        <begin position="203"/>
        <end position="305"/>
    </location>
</feature>